<feature type="transmembrane region" description="Helical" evidence="3">
    <location>
        <begin position="192"/>
        <end position="210"/>
    </location>
</feature>
<feature type="compositionally biased region" description="Basic and acidic residues" evidence="2">
    <location>
        <begin position="101"/>
        <end position="119"/>
    </location>
</feature>
<dbReference type="Pfam" id="PF03816">
    <property type="entry name" value="LytR_cpsA_psr"/>
    <property type="match status" value="1"/>
</dbReference>
<dbReference type="EMBL" id="CP001620">
    <property type="protein sequence ID" value="ACR16912.1"/>
    <property type="molecule type" value="Genomic_DNA"/>
</dbReference>
<dbReference type="Proteomes" id="UP000001473">
    <property type="component" value="Chromosome"/>
</dbReference>
<proteinExistence type="inferred from homology"/>
<keyword evidence="3" id="KW-0812">Transmembrane</keyword>
<dbReference type="RefSeq" id="WP_012730800.1">
    <property type="nucleotide sequence ID" value="NC_012704.1"/>
</dbReference>
<gene>
    <name evidence="5" type="primary">lytR1</name>
    <name evidence="5" type="ordered locus">ckrop_0115</name>
</gene>
<feature type="domain" description="Cell envelope-related transcriptional attenuator" evidence="4">
    <location>
        <begin position="264"/>
        <end position="407"/>
    </location>
</feature>
<feature type="region of interest" description="Disordered" evidence="2">
    <location>
        <begin position="231"/>
        <end position="261"/>
    </location>
</feature>
<evidence type="ECO:0000256" key="1">
    <source>
        <dbReference type="ARBA" id="ARBA00006068"/>
    </source>
</evidence>
<dbReference type="PANTHER" id="PTHR33392:SF6">
    <property type="entry name" value="POLYISOPRENYL-TEICHOIC ACID--PEPTIDOGLYCAN TEICHOIC ACID TRANSFERASE TAGU"/>
    <property type="match status" value="1"/>
</dbReference>
<dbReference type="NCBIfam" id="TIGR00350">
    <property type="entry name" value="lytR_cpsA_psr"/>
    <property type="match status" value="1"/>
</dbReference>
<feature type="compositionally biased region" description="Basic and acidic residues" evidence="2">
    <location>
        <begin position="46"/>
        <end position="65"/>
    </location>
</feature>
<evidence type="ECO:0000313" key="6">
    <source>
        <dbReference type="Proteomes" id="UP000001473"/>
    </source>
</evidence>
<evidence type="ECO:0000259" key="4">
    <source>
        <dbReference type="Pfam" id="PF03816"/>
    </source>
</evidence>
<feature type="region of interest" description="Disordered" evidence="2">
    <location>
        <begin position="1"/>
        <end position="185"/>
    </location>
</feature>
<dbReference type="HOGENOM" id="CLU_016455_0_1_11"/>
<dbReference type="InterPro" id="IPR050922">
    <property type="entry name" value="LytR/CpsA/Psr_CW_biosynth"/>
</dbReference>
<dbReference type="Gene3D" id="3.40.630.190">
    <property type="entry name" value="LCP protein"/>
    <property type="match status" value="1"/>
</dbReference>
<feature type="compositionally biased region" description="Basic and acidic residues" evidence="2">
    <location>
        <begin position="74"/>
        <end position="83"/>
    </location>
</feature>
<dbReference type="AlphaFoldDB" id="C4LLQ8"/>
<dbReference type="eggNOG" id="COG1316">
    <property type="taxonomic scope" value="Bacteria"/>
</dbReference>
<feature type="compositionally biased region" description="Basic and acidic residues" evidence="2">
    <location>
        <begin position="8"/>
        <end position="23"/>
    </location>
</feature>
<reference evidence="5 6" key="1">
    <citation type="journal article" date="2008" name="J. Biotechnol.">
        <title>Ultrafast pyrosequencing of Corynebacterium kroppenstedtii DSM44385 revealed insights into the physiology of a lipophilic corynebacterium that lacks mycolic acids.</title>
        <authorList>
            <person name="Tauch A."/>
            <person name="Schneider J."/>
            <person name="Szczepanowski R."/>
            <person name="Tilker A."/>
            <person name="Viehoever P."/>
            <person name="Gartemann K.-H."/>
            <person name="Arnold W."/>
            <person name="Blom J."/>
            <person name="Brinkrolf K."/>
            <person name="Brune I."/>
            <person name="Goetker S."/>
            <person name="Weisshaar B."/>
            <person name="Goesmann A."/>
            <person name="Droege M."/>
            <person name="Puehler A."/>
        </authorList>
    </citation>
    <scope>NUCLEOTIDE SEQUENCE [LARGE SCALE GENOMIC DNA]</scope>
    <source>
        <strain evidence="6">DSM 44385 / JCM 11950 / CIP 105744 / CCUG 35717</strain>
    </source>
</reference>
<protein>
    <submittedName>
        <fullName evidence="5">Putative transcriptional regulator, LytR family</fullName>
    </submittedName>
</protein>
<evidence type="ECO:0000313" key="5">
    <source>
        <dbReference type="EMBL" id="ACR16912.1"/>
    </source>
</evidence>
<organism evidence="5 6">
    <name type="scientific">Corynebacterium kroppenstedtii (strain DSM 44385 / JCM 11950 / CIP 105744 / CCUG 35717)</name>
    <dbReference type="NCBI Taxonomy" id="645127"/>
    <lineage>
        <taxon>Bacteria</taxon>
        <taxon>Bacillati</taxon>
        <taxon>Actinomycetota</taxon>
        <taxon>Actinomycetes</taxon>
        <taxon>Mycobacteriales</taxon>
        <taxon>Corynebacteriaceae</taxon>
        <taxon>Corynebacterium</taxon>
    </lineage>
</organism>
<dbReference type="InterPro" id="IPR004474">
    <property type="entry name" value="LytR_CpsA_psr"/>
</dbReference>
<evidence type="ECO:0000256" key="3">
    <source>
        <dbReference type="SAM" id="Phobius"/>
    </source>
</evidence>
<dbReference type="STRING" id="645127.ckrop_0115"/>
<sequence length="485" mass="52742">MNTTSDDDYLRGPDGRPIVDRYGRPIRRRSGKNTTSSGNGAGGGAHRHEADSRRTGSDWANESHVDYSGGSSPARHEKHEYQHFRAQPGPASSRAKYRSGQSERTDSPQSPRRRDEQRSGDYSSSSRRYSQPLPPRGIEEHNRRTGAPSYPPAGSRPSDKSRPSGASRGRRWLPSSPSRGRRWRSSGWGRKLGALLGVLILVALGTMVWVDLRLHRVDALTNYGGRPSGGSGTNWLLVGSDSRDGLSEDQQAELSTGGDTGGGRTDSIILVHIPFVGKATMVSIPRDSYVDVPGHGKDKVNASYALGGPQLLQQTVEQATGLRIDHYAEIGFGGFAGVVDAVGGVKICVEQPMDDPLAGINLQPGCQKLDGPTALGFVRSRHSMDDGDIGRARNQRTFLAALVKKALSPTTFLNPFRFFPFVSRMTDSFTVDKHDHVWNLARLGIGLGMSPRNETIPIASYESTDVGDVDVWDDDGAQELFKSLR</sequence>
<evidence type="ECO:0000256" key="2">
    <source>
        <dbReference type="SAM" id="MobiDB-lite"/>
    </source>
</evidence>
<dbReference type="KEGG" id="ckp:ckrop_0115"/>
<keyword evidence="3" id="KW-1133">Transmembrane helix</keyword>
<keyword evidence="6" id="KW-1185">Reference proteome</keyword>
<dbReference type="PANTHER" id="PTHR33392">
    <property type="entry name" value="POLYISOPRENYL-TEICHOIC ACID--PEPTIDOGLYCAN TEICHOIC ACID TRANSFERASE TAGU"/>
    <property type="match status" value="1"/>
</dbReference>
<name>C4LLQ8_CORK4</name>
<comment type="similarity">
    <text evidence="1">Belongs to the LytR/CpsA/Psr (LCP) family.</text>
</comment>
<accession>C4LLQ8</accession>
<keyword evidence="3" id="KW-0472">Membrane</keyword>